<accession>A0A392SUJ5</accession>
<dbReference type="AlphaFoldDB" id="A0A392SUJ5"/>
<dbReference type="Proteomes" id="UP000265520">
    <property type="component" value="Unassembled WGS sequence"/>
</dbReference>
<sequence>MGRPLLIRDRKLVSSGISTRRVAVFSDGLEAYERLSKNEIRSVPLL</sequence>
<proteinExistence type="predicted"/>
<comment type="caution">
    <text evidence="1">The sequence shown here is derived from an EMBL/GenBank/DDBJ whole genome shotgun (WGS) entry which is preliminary data.</text>
</comment>
<name>A0A392SUJ5_9FABA</name>
<dbReference type="EMBL" id="LXQA010445552">
    <property type="protein sequence ID" value="MCI52329.1"/>
    <property type="molecule type" value="Genomic_DNA"/>
</dbReference>
<keyword evidence="2" id="KW-1185">Reference proteome</keyword>
<feature type="non-terminal residue" evidence="1">
    <location>
        <position position="46"/>
    </location>
</feature>
<evidence type="ECO:0000313" key="2">
    <source>
        <dbReference type="Proteomes" id="UP000265520"/>
    </source>
</evidence>
<reference evidence="1 2" key="1">
    <citation type="journal article" date="2018" name="Front. Plant Sci.">
        <title>Red Clover (Trifolium pratense) and Zigzag Clover (T. medium) - A Picture of Genomic Similarities and Differences.</title>
        <authorList>
            <person name="Dluhosova J."/>
            <person name="Istvanek J."/>
            <person name="Nedelnik J."/>
            <person name="Repkova J."/>
        </authorList>
    </citation>
    <scope>NUCLEOTIDE SEQUENCE [LARGE SCALE GENOMIC DNA]</scope>
    <source>
        <strain evidence="2">cv. 10/8</strain>
        <tissue evidence="1">Leaf</tissue>
    </source>
</reference>
<organism evidence="1 2">
    <name type="scientific">Trifolium medium</name>
    <dbReference type="NCBI Taxonomy" id="97028"/>
    <lineage>
        <taxon>Eukaryota</taxon>
        <taxon>Viridiplantae</taxon>
        <taxon>Streptophyta</taxon>
        <taxon>Embryophyta</taxon>
        <taxon>Tracheophyta</taxon>
        <taxon>Spermatophyta</taxon>
        <taxon>Magnoliopsida</taxon>
        <taxon>eudicotyledons</taxon>
        <taxon>Gunneridae</taxon>
        <taxon>Pentapetalae</taxon>
        <taxon>rosids</taxon>
        <taxon>fabids</taxon>
        <taxon>Fabales</taxon>
        <taxon>Fabaceae</taxon>
        <taxon>Papilionoideae</taxon>
        <taxon>50 kb inversion clade</taxon>
        <taxon>NPAAA clade</taxon>
        <taxon>Hologalegina</taxon>
        <taxon>IRL clade</taxon>
        <taxon>Trifolieae</taxon>
        <taxon>Trifolium</taxon>
    </lineage>
</organism>
<protein>
    <submittedName>
        <fullName evidence="1">Uncharacterized protein</fullName>
    </submittedName>
</protein>
<evidence type="ECO:0000313" key="1">
    <source>
        <dbReference type="EMBL" id="MCI52329.1"/>
    </source>
</evidence>